<reference evidence="1" key="1">
    <citation type="journal article" date="2014" name="Front. Microbiol.">
        <title>High frequency of phylogenetically diverse reductive dehalogenase-homologous genes in deep subseafloor sedimentary metagenomes.</title>
        <authorList>
            <person name="Kawai M."/>
            <person name="Futagami T."/>
            <person name="Toyoda A."/>
            <person name="Takaki Y."/>
            <person name="Nishi S."/>
            <person name="Hori S."/>
            <person name="Arai W."/>
            <person name="Tsubouchi T."/>
            <person name="Morono Y."/>
            <person name="Uchiyama I."/>
            <person name="Ito T."/>
            <person name="Fujiyama A."/>
            <person name="Inagaki F."/>
            <person name="Takami H."/>
        </authorList>
    </citation>
    <scope>NUCLEOTIDE SEQUENCE</scope>
    <source>
        <strain evidence="1">Expedition CK06-06</strain>
    </source>
</reference>
<dbReference type="EMBL" id="BARW01007972">
    <property type="protein sequence ID" value="GAI78703.1"/>
    <property type="molecule type" value="Genomic_DNA"/>
</dbReference>
<accession>X1RDQ4</accession>
<proteinExistence type="predicted"/>
<name>X1RDQ4_9ZZZZ</name>
<comment type="caution">
    <text evidence="1">The sequence shown here is derived from an EMBL/GenBank/DDBJ whole genome shotgun (WGS) entry which is preliminary data.</text>
</comment>
<evidence type="ECO:0000313" key="1">
    <source>
        <dbReference type="EMBL" id="GAI78703.1"/>
    </source>
</evidence>
<gene>
    <name evidence="1" type="ORF">S12H4_16477</name>
</gene>
<dbReference type="AlphaFoldDB" id="X1RDQ4"/>
<protein>
    <submittedName>
        <fullName evidence="1">Uncharacterized protein</fullName>
    </submittedName>
</protein>
<sequence>MSSIVYPKKRMPISVSLGISTKLATTETINDEMFSGNKIRILQEISIGIIRKNSQKGKKQEIKKSSSFS</sequence>
<organism evidence="1">
    <name type="scientific">marine sediment metagenome</name>
    <dbReference type="NCBI Taxonomy" id="412755"/>
    <lineage>
        <taxon>unclassified sequences</taxon>
        <taxon>metagenomes</taxon>
        <taxon>ecological metagenomes</taxon>
    </lineage>
</organism>